<dbReference type="RefSeq" id="WP_081200703.1">
    <property type="nucleotide sequence ID" value="NZ_FOCZ01000023.1"/>
</dbReference>
<evidence type="ECO:0000256" key="6">
    <source>
        <dbReference type="SAM" id="SignalP"/>
    </source>
</evidence>
<sequence length="308" mass="34997">MKKLLLIATCALWVSSLEAQQKTIAERLGYPKNTKLLILHADDVGVSHSVNLATTTAMEKGCINSASIMVPCPWFTEIASYVREHPGMDFGLHITLTSEWSNYKWGPVTPSTKAPTLINKEGFLYSSVDSVKQFAASTQVEEEIRNQVRRAIQFGIDPTHLDAHMFAVVRKPDFIKAYIKVGREYKIPVFLAREMERELNVKLESLISKNEVIADSIVTILPDMMASNPAAYYAQTLRSLPVGLTYFIIHTAYDNEEMKSVTKGFTDWGSAWRQTEFDFFSSGECARLLKENNIQIITWREIRDKLYR</sequence>
<dbReference type="Proteomes" id="UP000192610">
    <property type="component" value="Unassembled WGS sequence"/>
</dbReference>
<keyword evidence="6" id="KW-0732">Signal</keyword>
<evidence type="ECO:0000313" key="8">
    <source>
        <dbReference type="Proteomes" id="UP000192610"/>
    </source>
</evidence>
<dbReference type="EMBL" id="LVXG01000020">
    <property type="protein sequence ID" value="OQP47935.1"/>
    <property type="molecule type" value="Genomic_DNA"/>
</dbReference>
<dbReference type="InterPro" id="IPR006879">
    <property type="entry name" value="YdjC-like"/>
</dbReference>
<evidence type="ECO:0000256" key="4">
    <source>
        <dbReference type="ARBA" id="ARBA00022842"/>
    </source>
</evidence>
<keyword evidence="8" id="KW-1185">Reference proteome</keyword>
<evidence type="ECO:0000256" key="5">
    <source>
        <dbReference type="ARBA" id="ARBA00023277"/>
    </source>
</evidence>
<keyword evidence="4" id="KW-0460">Magnesium</keyword>
<dbReference type="Pfam" id="PF04794">
    <property type="entry name" value="YdjC"/>
    <property type="match status" value="1"/>
</dbReference>
<dbReference type="PANTHER" id="PTHR31609:SF1">
    <property type="entry name" value="CARBOHYDRATE DEACETYLASE"/>
    <property type="match status" value="1"/>
</dbReference>
<dbReference type="GO" id="GO:0005975">
    <property type="term" value="P:carbohydrate metabolic process"/>
    <property type="evidence" value="ECO:0007669"/>
    <property type="project" value="InterPro"/>
</dbReference>
<protein>
    <recommendedName>
        <fullName evidence="9">ChbG/HpnK family deacetylase</fullName>
    </recommendedName>
</protein>
<gene>
    <name evidence="7" type="ORF">A4H97_30490</name>
</gene>
<evidence type="ECO:0008006" key="9">
    <source>
        <dbReference type="Google" id="ProtNLM"/>
    </source>
</evidence>
<proteinExistence type="predicted"/>
<reference evidence="8" key="1">
    <citation type="submission" date="2016-04" db="EMBL/GenBank/DDBJ databases">
        <authorList>
            <person name="Chen L."/>
            <person name="Zhuang W."/>
            <person name="Wang G."/>
        </authorList>
    </citation>
    <scope>NUCLEOTIDE SEQUENCE [LARGE SCALE GENOMIC DNA]</scope>
    <source>
        <strain evidence="8">17621</strain>
    </source>
</reference>
<accession>A0A1V9EPW4</accession>
<keyword evidence="5" id="KW-0119">Carbohydrate metabolism</keyword>
<comment type="caution">
    <text evidence="7">The sequence shown here is derived from an EMBL/GenBank/DDBJ whole genome shotgun (WGS) entry which is preliminary data.</text>
</comment>
<evidence type="ECO:0000256" key="3">
    <source>
        <dbReference type="ARBA" id="ARBA00022801"/>
    </source>
</evidence>
<organism evidence="7 8">
    <name type="scientific">Niastella yeongjuensis</name>
    <dbReference type="NCBI Taxonomy" id="354355"/>
    <lineage>
        <taxon>Bacteria</taxon>
        <taxon>Pseudomonadati</taxon>
        <taxon>Bacteroidota</taxon>
        <taxon>Chitinophagia</taxon>
        <taxon>Chitinophagales</taxon>
        <taxon>Chitinophagaceae</taxon>
        <taxon>Niastella</taxon>
    </lineage>
</organism>
<keyword evidence="2" id="KW-0479">Metal-binding</keyword>
<dbReference type="GO" id="GO:0019213">
    <property type="term" value="F:deacetylase activity"/>
    <property type="evidence" value="ECO:0007669"/>
    <property type="project" value="TreeGrafter"/>
</dbReference>
<evidence type="ECO:0000256" key="2">
    <source>
        <dbReference type="ARBA" id="ARBA00022723"/>
    </source>
</evidence>
<dbReference type="InterPro" id="IPR011330">
    <property type="entry name" value="Glyco_hydro/deAcase_b/a-brl"/>
</dbReference>
<dbReference type="SUPFAM" id="SSF88713">
    <property type="entry name" value="Glycoside hydrolase/deacetylase"/>
    <property type="match status" value="1"/>
</dbReference>
<dbReference type="STRING" id="354355.SAMN05660816_06696"/>
<dbReference type="GO" id="GO:0046872">
    <property type="term" value="F:metal ion binding"/>
    <property type="evidence" value="ECO:0007669"/>
    <property type="project" value="UniProtKB-KW"/>
</dbReference>
<dbReference type="AlphaFoldDB" id="A0A1V9EPW4"/>
<evidence type="ECO:0000256" key="1">
    <source>
        <dbReference type="ARBA" id="ARBA00001946"/>
    </source>
</evidence>
<name>A0A1V9EPW4_9BACT</name>
<dbReference type="OrthoDB" id="9774177at2"/>
<dbReference type="GO" id="GO:0016787">
    <property type="term" value="F:hydrolase activity"/>
    <property type="evidence" value="ECO:0007669"/>
    <property type="project" value="UniProtKB-KW"/>
</dbReference>
<comment type="cofactor">
    <cofactor evidence="1">
        <name>Mg(2+)</name>
        <dbReference type="ChEBI" id="CHEBI:18420"/>
    </cofactor>
</comment>
<dbReference type="PANTHER" id="PTHR31609">
    <property type="entry name" value="YDJC DEACETYLASE FAMILY MEMBER"/>
    <property type="match status" value="1"/>
</dbReference>
<feature type="signal peptide" evidence="6">
    <location>
        <begin position="1"/>
        <end position="19"/>
    </location>
</feature>
<evidence type="ECO:0000313" key="7">
    <source>
        <dbReference type="EMBL" id="OQP47935.1"/>
    </source>
</evidence>
<keyword evidence="3" id="KW-0378">Hydrolase</keyword>
<feature type="chain" id="PRO_5010727020" description="ChbG/HpnK family deacetylase" evidence="6">
    <location>
        <begin position="20"/>
        <end position="308"/>
    </location>
</feature>
<dbReference type="CDD" id="cd10802">
    <property type="entry name" value="YdjC_TTHB029_like"/>
    <property type="match status" value="1"/>
</dbReference>
<dbReference type="Gene3D" id="3.20.20.370">
    <property type="entry name" value="Glycoside hydrolase/deacetylase"/>
    <property type="match status" value="1"/>
</dbReference>